<name>A0AAV4XV11_CAEEX</name>
<evidence type="ECO:0000313" key="3">
    <source>
        <dbReference type="Proteomes" id="UP001054945"/>
    </source>
</evidence>
<sequence length="90" mass="10095">MKTVKRRTIPEIPPANPFPPLSPSAHNSLCQTHLPIVCLTLSCNRTALPENDFLHFSPVHFFTSRRCVTDSCPMQNGARTCFKMIQTLSP</sequence>
<dbReference type="EMBL" id="BPLR01000801">
    <property type="protein sequence ID" value="GIY97578.1"/>
    <property type="molecule type" value="Genomic_DNA"/>
</dbReference>
<protein>
    <submittedName>
        <fullName evidence="2">Uncharacterized protein</fullName>
    </submittedName>
</protein>
<gene>
    <name evidence="2" type="ORF">CEXT_24811</name>
</gene>
<evidence type="ECO:0000313" key="2">
    <source>
        <dbReference type="EMBL" id="GIY97578.1"/>
    </source>
</evidence>
<accession>A0AAV4XV11</accession>
<organism evidence="2 3">
    <name type="scientific">Caerostris extrusa</name>
    <name type="common">Bark spider</name>
    <name type="synonym">Caerostris bankana</name>
    <dbReference type="NCBI Taxonomy" id="172846"/>
    <lineage>
        <taxon>Eukaryota</taxon>
        <taxon>Metazoa</taxon>
        <taxon>Ecdysozoa</taxon>
        <taxon>Arthropoda</taxon>
        <taxon>Chelicerata</taxon>
        <taxon>Arachnida</taxon>
        <taxon>Araneae</taxon>
        <taxon>Araneomorphae</taxon>
        <taxon>Entelegynae</taxon>
        <taxon>Araneoidea</taxon>
        <taxon>Araneidae</taxon>
        <taxon>Caerostris</taxon>
    </lineage>
</organism>
<keyword evidence="3" id="KW-1185">Reference proteome</keyword>
<reference evidence="2 3" key="1">
    <citation type="submission" date="2021-06" db="EMBL/GenBank/DDBJ databases">
        <title>Caerostris extrusa draft genome.</title>
        <authorList>
            <person name="Kono N."/>
            <person name="Arakawa K."/>
        </authorList>
    </citation>
    <scope>NUCLEOTIDE SEQUENCE [LARGE SCALE GENOMIC DNA]</scope>
</reference>
<comment type="caution">
    <text evidence="2">The sequence shown here is derived from an EMBL/GenBank/DDBJ whole genome shotgun (WGS) entry which is preliminary data.</text>
</comment>
<proteinExistence type="predicted"/>
<feature type="region of interest" description="Disordered" evidence="1">
    <location>
        <begin position="1"/>
        <end position="20"/>
    </location>
</feature>
<feature type="compositionally biased region" description="Pro residues" evidence="1">
    <location>
        <begin position="11"/>
        <end position="20"/>
    </location>
</feature>
<dbReference type="Proteomes" id="UP001054945">
    <property type="component" value="Unassembled WGS sequence"/>
</dbReference>
<dbReference type="AlphaFoldDB" id="A0AAV4XV11"/>
<evidence type="ECO:0000256" key="1">
    <source>
        <dbReference type="SAM" id="MobiDB-lite"/>
    </source>
</evidence>